<proteinExistence type="predicted"/>
<dbReference type="PANTHER" id="PTHR10698:SF0">
    <property type="entry name" value="V-TYPE PROTON ATPASE SUBUNIT H"/>
    <property type="match status" value="1"/>
</dbReference>
<reference evidence="1" key="1">
    <citation type="submission" date="2021-06" db="EMBL/GenBank/DDBJ databases">
        <authorList>
            <person name="Kallberg Y."/>
            <person name="Tangrot J."/>
            <person name="Rosling A."/>
        </authorList>
    </citation>
    <scope>NUCLEOTIDE SEQUENCE</scope>
    <source>
        <strain evidence="1">CL551</strain>
    </source>
</reference>
<dbReference type="GO" id="GO:0000329">
    <property type="term" value="C:fungal-type vacuole membrane"/>
    <property type="evidence" value="ECO:0007669"/>
    <property type="project" value="TreeGrafter"/>
</dbReference>
<dbReference type="GO" id="GO:0000221">
    <property type="term" value="C:vacuolar proton-transporting V-type ATPase, V1 domain"/>
    <property type="evidence" value="ECO:0007669"/>
    <property type="project" value="InterPro"/>
</dbReference>
<dbReference type="AlphaFoldDB" id="A0A9N9JHA3"/>
<dbReference type="GO" id="GO:0046961">
    <property type="term" value="F:proton-transporting ATPase activity, rotational mechanism"/>
    <property type="evidence" value="ECO:0007669"/>
    <property type="project" value="InterPro"/>
</dbReference>
<dbReference type="Proteomes" id="UP000789342">
    <property type="component" value="Unassembled WGS sequence"/>
</dbReference>
<dbReference type="InterPro" id="IPR004908">
    <property type="entry name" value="ATPase_V1-cplx_hsu"/>
</dbReference>
<dbReference type="OrthoDB" id="10263554at2759"/>
<sequence length="147" mass="17016">SDMLSEDERRAVHFLNLSAQNQDLPYRPFLRKLNDDEEFDSLSSAKILAILICSTNKPLSFDVTEYFRWITSKLKSSNASIYDLAVQILESVLRVPSCRLQFWNSVQGVDALVNILKTKNPSPQMQYQIIFCFWLLTFEKDIAAQFN</sequence>
<dbReference type="Gene3D" id="1.25.10.10">
    <property type="entry name" value="Leucine-rich Repeat Variant"/>
    <property type="match status" value="1"/>
</dbReference>
<dbReference type="SUPFAM" id="SSF48371">
    <property type="entry name" value="ARM repeat"/>
    <property type="match status" value="1"/>
</dbReference>
<dbReference type="InterPro" id="IPR011989">
    <property type="entry name" value="ARM-like"/>
</dbReference>
<dbReference type="Pfam" id="PF03224">
    <property type="entry name" value="V-ATPase_H_N"/>
    <property type="match status" value="1"/>
</dbReference>
<dbReference type="PANTHER" id="PTHR10698">
    <property type="entry name" value="V-TYPE PROTON ATPASE SUBUNIT H"/>
    <property type="match status" value="1"/>
</dbReference>
<evidence type="ECO:0000313" key="2">
    <source>
        <dbReference type="Proteomes" id="UP000789342"/>
    </source>
</evidence>
<feature type="non-terminal residue" evidence="1">
    <location>
        <position position="1"/>
    </location>
</feature>
<evidence type="ECO:0000313" key="1">
    <source>
        <dbReference type="EMBL" id="CAG8782404.1"/>
    </source>
</evidence>
<name>A0A9N9JHA3_9GLOM</name>
<feature type="non-terminal residue" evidence="1">
    <location>
        <position position="147"/>
    </location>
</feature>
<accession>A0A9N9JHA3</accession>
<comment type="caution">
    <text evidence="1">The sequence shown here is derived from an EMBL/GenBank/DDBJ whole genome shotgun (WGS) entry which is preliminary data.</text>
</comment>
<protein>
    <submittedName>
        <fullName evidence="1">13233_t:CDS:1</fullName>
    </submittedName>
</protein>
<keyword evidence="2" id="KW-1185">Reference proteome</keyword>
<dbReference type="EMBL" id="CAJVPV010053791">
    <property type="protein sequence ID" value="CAG8782404.1"/>
    <property type="molecule type" value="Genomic_DNA"/>
</dbReference>
<dbReference type="InterPro" id="IPR016024">
    <property type="entry name" value="ARM-type_fold"/>
</dbReference>
<organism evidence="1 2">
    <name type="scientific">Acaulospora morrowiae</name>
    <dbReference type="NCBI Taxonomy" id="94023"/>
    <lineage>
        <taxon>Eukaryota</taxon>
        <taxon>Fungi</taxon>
        <taxon>Fungi incertae sedis</taxon>
        <taxon>Mucoromycota</taxon>
        <taxon>Glomeromycotina</taxon>
        <taxon>Glomeromycetes</taxon>
        <taxon>Diversisporales</taxon>
        <taxon>Acaulosporaceae</taxon>
        <taxon>Acaulospora</taxon>
    </lineage>
</organism>
<gene>
    <name evidence="1" type="ORF">AMORRO_LOCUS17438</name>
</gene>